<name>A0A5E4NK21_9HEMI</name>
<feature type="signal peptide" evidence="1">
    <location>
        <begin position="1"/>
        <end position="18"/>
    </location>
</feature>
<dbReference type="Proteomes" id="UP000325440">
    <property type="component" value="Unassembled WGS sequence"/>
</dbReference>
<dbReference type="EMBL" id="CABPRJ010002375">
    <property type="protein sequence ID" value="VVC44045.1"/>
    <property type="molecule type" value="Genomic_DNA"/>
</dbReference>
<proteinExistence type="predicted"/>
<evidence type="ECO:0000256" key="1">
    <source>
        <dbReference type="SAM" id="SignalP"/>
    </source>
</evidence>
<evidence type="ECO:0000313" key="3">
    <source>
        <dbReference type="Proteomes" id="UP000325440"/>
    </source>
</evidence>
<sequence length="522" mass="61196">MQAIRIFLVVSILLFCDWVYIPGPSTVTLAMTPTTSSIITILPDNIKTKADAFIRTIQNVQTSLKSPSNNHQLNPRPMEVITDIQLPNYGFFDVYKNDDNICPLNPQIYLNALNGSLVGLLIHKISTWMKASQPLEYYLGHIREHVILIDRAISRIAYEKRSDINDKLNLNDTIKLFYVTCDIQNTTNGNENQLEYKRRLFQDYMLKYKIDNELLTNESLNYFANTMRESLNIIKDVHSWFKVSIPLMKNYIYLMDYPKNDDFNKLQNMQVPNGYASLNSLVQSYLNESNVVQIEKNHLNVLRIVAPELFSYLYEHFNILIKLFEHGISRNEQSEIWRFHLIPYTYINLFLSRIIEFERDYVGIEEAERGKMMLESIESLAVFLDPYLDDSPDTQPRNKKLKKKITEIPKEDTLKLDEDIIPVVSKMINDATKILLQYFDKNIDKWMVDRILKPEKPYVLNKTSLLLSLKDNYDKASDTFKKYDKYTYQDFVVYTDFQKNNITESENKSNLISEFPSDKPTN</sequence>
<evidence type="ECO:0000313" key="2">
    <source>
        <dbReference type="EMBL" id="VVC44045.1"/>
    </source>
</evidence>
<reference evidence="2 3" key="1">
    <citation type="submission" date="2019-08" db="EMBL/GenBank/DDBJ databases">
        <authorList>
            <person name="Alioto T."/>
            <person name="Alioto T."/>
            <person name="Gomez Garrido J."/>
        </authorList>
    </citation>
    <scope>NUCLEOTIDE SEQUENCE [LARGE SCALE GENOMIC DNA]</scope>
</reference>
<dbReference type="AlphaFoldDB" id="A0A5E4NK21"/>
<keyword evidence="3" id="KW-1185">Reference proteome</keyword>
<keyword evidence="1" id="KW-0732">Signal</keyword>
<gene>
    <name evidence="2" type="ORF">CINCED_3A015296</name>
</gene>
<accession>A0A5E4NK21</accession>
<organism evidence="2 3">
    <name type="scientific">Cinara cedri</name>
    <dbReference type="NCBI Taxonomy" id="506608"/>
    <lineage>
        <taxon>Eukaryota</taxon>
        <taxon>Metazoa</taxon>
        <taxon>Ecdysozoa</taxon>
        <taxon>Arthropoda</taxon>
        <taxon>Hexapoda</taxon>
        <taxon>Insecta</taxon>
        <taxon>Pterygota</taxon>
        <taxon>Neoptera</taxon>
        <taxon>Paraneoptera</taxon>
        <taxon>Hemiptera</taxon>
        <taxon>Sternorrhyncha</taxon>
        <taxon>Aphidomorpha</taxon>
        <taxon>Aphidoidea</taxon>
        <taxon>Aphididae</taxon>
        <taxon>Lachninae</taxon>
        <taxon>Cinara</taxon>
    </lineage>
</organism>
<feature type="chain" id="PRO_5022988374" evidence="1">
    <location>
        <begin position="19"/>
        <end position="522"/>
    </location>
</feature>
<protein>
    <submittedName>
        <fullName evidence="2">Uncharacterized protein</fullName>
    </submittedName>
</protein>